<comment type="caution">
    <text evidence="1">The sequence shown here is derived from an EMBL/GenBank/DDBJ whole genome shotgun (WGS) entry which is preliminary data.</text>
</comment>
<protein>
    <submittedName>
        <fullName evidence="1">Uncharacterized protein</fullName>
    </submittedName>
</protein>
<gene>
    <name evidence="1" type="ORF">FHK82_14425</name>
</gene>
<evidence type="ECO:0000313" key="2">
    <source>
        <dbReference type="Proteomes" id="UP000317355"/>
    </source>
</evidence>
<sequence>MSVELHKGFAMKKIKLVLAVMSAATLISGCNSSSVRDDSSWECTAKGLVNSHYTGSSHAMIHLSGYSSGGSYQVTLNEQKTVASGTTKDGTPFTCKKAR</sequence>
<accession>A0A558CTB3</accession>
<reference evidence="1 2" key="1">
    <citation type="submission" date="2019-07" db="EMBL/GenBank/DDBJ databases">
        <title>The pathways for chlorine oxyanion respiration interact through the shared metabolite chlorate.</title>
        <authorList>
            <person name="Barnum T.P."/>
            <person name="Cheng Y."/>
            <person name="Hill K.A."/>
            <person name="Lucas L.N."/>
            <person name="Carlson H.K."/>
            <person name="Coates J.D."/>
        </authorList>
    </citation>
    <scope>NUCLEOTIDE SEQUENCE [LARGE SCALE GENOMIC DNA]</scope>
    <source>
        <strain evidence="1">BK-3</strain>
    </source>
</reference>
<dbReference type="Proteomes" id="UP000317355">
    <property type="component" value="Unassembled WGS sequence"/>
</dbReference>
<proteinExistence type="predicted"/>
<organism evidence="1 2">
    <name type="scientific">Sedimenticola thiotaurini</name>
    <dbReference type="NCBI Taxonomy" id="1543721"/>
    <lineage>
        <taxon>Bacteria</taxon>
        <taxon>Pseudomonadati</taxon>
        <taxon>Pseudomonadota</taxon>
        <taxon>Gammaproteobacteria</taxon>
        <taxon>Chromatiales</taxon>
        <taxon>Sedimenticolaceae</taxon>
        <taxon>Sedimenticola</taxon>
    </lineage>
</organism>
<dbReference type="PROSITE" id="PS51257">
    <property type="entry name" value="PROKAR_LIPOPROTEIN"/>
    <property type="match status" value="1"/>
</dbReference>
<evidence type="ECO:0000313" key="1">
    <source>
        <dbReference type="EMBL" id="TVT52008.1"/>
    </source>
</evidence>
<dbReference type="EMBL" id="VMRY01000078">
    <property type="protein sequence ID" value="TVT52008.1"/>
    <property type="molecule type" value="Genomic_DNA"/>
</dbReference>
<dbReference type="AlphaFoldDB" id="A0A558CTB3"/>
<name>A0A558CTB3_9GAMM</name>